<dbReference type="EMBL" id="VJWA01000002">
    <property type="protein sequence ID" value="TRW14415.1"/>
    <property type="molecule type" value="Genomic_DNA"/>
</dbReference>
<evidence type="ECO:0000313" key="4">
    <source>
        <dbReference type="Proteomes" id="UP000317894"/>
    </source>
</evidence>
<dbReference type="PANTHER" id="PTHR34595:SF2">
    <property type="entry name" value="BLR2978 PROTEIN"/>
    <property type="match status" value="1"/>
</dbReference>
<protein>
    <submittedName>
        <fullName evidence="3">Uncharacterized protein</fullName>
    </submittedName>
</protein>
<evidence type="ECO:0000259" key="1">
    <source>
        <dbReference type="Pfam" id="PF04168"/>
    </source>
</evidence>
<dbReference type="InterPro" id="IPR007296">
    <property type="entry name" value="DUF403"/>
</dbReference>
<dbReference type="AlphaFoldDB" id="A0A552U865"/>
<evidence type="ECO:0000259" key="2">
    <source>
        <dbReference type="Pfam" id="PF14403"/>
    </source>
</evidence>
<dbReference type="OrthoDB" id="9804079at2"/>
<dbReference type="InterPro" id="IPR025841">
    <property type="entry name" value="CP_ATPgrasp_2"/>
</dbReference>
<dbReference type="Gene3D" id="3.40.50.11290">
    <property type="match status" value="1"/>
</dbReference>
<reference evidence="3 4" key="1">
    <citation type="submission" date="2019-07" db="EMBL/GenBank/DDBJ databases">
        <title>Novel species isolated from glacier.</title>
        <authorList>
            <person name="Liu Q."/>
            <person name="Xin Y.-H."/>
        </authorList>
    </citation>
    <scope>NUCLEOTIDE SEQUENCE [LARGE SCALE GENOMIC DNA]</scope>
    <source>
        <strain evidence="3 4">LB1R16</strain>
    </source>
</reference>
<comment type="caution">
    <text evidence="3">The sequence shown here is derived from an EMBL/GenBank/DDBJ whole genome shotgun (WGS) entry which is preliminary data.</text>
</comment>
<proteinExistence type="predicted"/>
<accession>A0A552U865</accession>
<dbReference type="Proteomes" id="UP000317894">
    <property type="component" value="Unassembled WGS sequence"/>
</dbReference>
<gene>
    <name evidence="3" type="ORF">FMM06_11945</name>
</gene>
<organism evidence="3 4">
    <name type="scientific">Glacieibacterium frigidum</name>
    <dbReference type="NCBI Taxonomy" id="2593303"/>
    <lineage>
        <taxon>Bacteria</taxon>
        <taxon>Pseudomonadati</taxon>
        <taxon>Pseudomonadota</taxon>
        <taxon>Alphaproteobacteria</taxon>
        <taxon>Sphingomonadales</taxon>
        <taxon>Sphingosinicellaceae</taxon>
        <taxon>Glacieibacterium</taxon>
    </lineage>
</organism>
<feature type="domain" description="DUF403" evidence="1">
    <location>
        <begin position="529"/>
        <end position="829"/>
    </location>
</feature>
<name>A0A552U865_9SPHN</name>
<dbReference type="PANTHER" id="PTHR34595">
    <property type="entry name" value="BLR5612 PROTEIN"/>
    <property type="match status" value="1"/>
</dbReference>
<dbReference type="Pfam" id="PF04168">
    <property type="entry name" value="Alpha-E"/>
    <property type="match status" value="1"/>
</dbReference>
<feature type="domain" description="Circularly permuted ATP-grasp type 2" evidence="2">
    <location>
        <begin position="101"/>
        <end position="479"/>
    </location>
</feature>
<dbReference type="SUPFAM" id="SSF56059">
    <property type="entry name" value="Glutathione synthetase ATP-binding domain-like"/>
    <property type="match status" value="1"/>
</dbReference>
<dbReference type="Pfam" id="PF14403">
    <property type="entry name" value="CP_ATPgrasp_2"/>
    <property type="match status" value="1"/>
</dbReference>
<keyword evidence="4" id="KW-1185">Reference proteome</keyword>
<dbReference type="InterPro" id="IPR051680">
    <property type="entry name" value="ATP-dep_Glu-Cys_Ligase-2"/>
</dbReference>
<evidence type="ECO:0000313" key="3">
    <source>
        <dbReference type="EMBL" id="TRW14415.1"/>
    </source>
</evidence>
<sequence>MAVDAAVSPGPRADLEPAAALRLSAWLRDYKTLPGVPDELFDVMRRPRTDWLNFLAGFAEYSPAESRSRFDLATRHIRDTGVSYRVYGEETERSWPLNPLPLILGQREWAQIAAGVEQRATLIEAILQDIYGEAKLVASGALPAAALTGSLDFVRAMRGVKPPGGRHMPLYAVDLGRGPDGRWWVLGDRTQAASGAGYALENRLVLSRAYPALYNAMNVERLAPFFDAMREGLAASADRSQPRICLLSPGPFSETYFEQAHLARYLGFLLVEGADLIARDGRVYVRTIGGLKRADVILRRVDADFLDPLELNGASRLGTPGILEAVRAGGVAMVNMPGTGVMESKALLGFLPRLCRLVLGEGLKLPNVATWWCGQPNACERVERDLDELVIAPAFNTFDGDHASSRPRLIASLSPEARATVVAQLRDRPGDFVGQEVVRLSTMPVLRDDRLQAAPFVLRVYAAWTPDGFRIMPGGFCRTSERSDVRAISMGDGARTADVWVIDNQPVTRTTTLMASKDDVRVRRILGHLPSRAADNLFWLGRYIERAEATLRLARSLCTSLMASESAIHSSGETLALLQQLLIDWGALDETARGGGSLAAARDTLRDQAAYGSVIYLVRAARRTAASMRERLSADFWTLLVDLETELAAAGRAPASEAEALQQTEHALQILAALSGLSQENMNRVAGWRFLDMGRRVERGINACRMARTFAHDGATTDDLDLLLDLVDGQITYRARYLVGLALVPVRDMVVLDCFNTRALAFQVQTLKDHLRALPALLDDGMLEEQERILLPLATEVETSEAAALTVATILRFEQMLMRLSGAIADRYFLQGAKAVPTIKLASMG</sequence>